<accession>W4K0G6</accession>
<dbReference type="KEGG" id="hir:HETIRDRAFT_324250"/>
<dbReference type="Proteomes" id="UP000030671">
    <property type="component" value="Unassembled WGS sequence"/>
</dbReference>
<dbReference type="AlphaFoldDB" id="W4K0G6"/>
<dbReference type="HOGENOM" id="CLU_2498141_0_0_1"/>
<proteinExistence type="predicted"/>
<dbReference type="InParanoid" id="W4K0G6"/>
<evidence type="ECO:0000313" key="2">
    <source>
        <dbReference type="Proteomes" id="UP000030671"/>
    </source>
</evidence>
<protein>
    <submittedName>
        <fullName evidence="1">Uncharacterized protein</fullName>
    </submittedName>
</protein>
<organism evidence="1 2">
    <name type="scientific">Heterobasidion irregulare (strain TC 32-1)</name>
    <dbReference type="NCBI Taxonomy" id="747525"/>
    <lineage>
        <taxon>Eukaryota</taxon>
        <taxon>Fungi</taxon>
        <taxon>Dikarya</taxon>
        <taxon>Basidiomycota</taxon>
        <taxon>Agaricomycotina</taxon>
        <taxon>Agaricomycetes</taxon>
        <taxon>Russulales</taxon>
        <taxon>Bondarzewiaceae</taxon>
        <taxon>Heterobasidion</taxon>
        <taxon>Heterobasidion annosum species complex</taxon>
    </lineage>
</organism>
<name>W4K0G6_HETIT</name>
<keyword evidence="2" id="KW-1185">Reference proteome</keyword>
<dbReference type="GeneID" id="20671036"/>
<reference evidence="1 2" key="1">
    <citation type="journal article" date="2012" name="New Phytol.">
        <title>Insight into trade-off between wood decay and parasitism from the genome of a fungal forest pathogen.</title>
        <authorList>
            <person name="Olson A."/>
            <person name="Aerts A."/>
            <person name="Asiegbu F."/>
            <person name="Belbahri L."/>
            <person name="Bouzid O."/>
            <person name="Broberg A."/>
            <person name="Canback B."/>
            <person name="Coutinho P.M."/>
            <person name="Cullen D."/>
            <person name="Dalman K."/>
            <person name="Deflorio G."/>
            <person name="van Diepen L.T."/>
            <person name="Dunand C."/>
            <person name="Duplessis S."/>
            <person name="Durling M."/>
            <person name="Gonthier P."/>
            <person name="Grimwood J."/>
            <person name="Fossdal C.G."/>
            <person name="Hansson D."/>
            <person name="Henrissat B."/>
            <person name="Hietala A."/>
            <person name="Himmelstrand K."/>
            <person name="Hoffmeister D."/>
            <person name="Hogberg N."/>
            <person name="James T.Y."/>
            <person name="Karlsson M."/>
            <person name="Kohler A."/>
            <person name="Kues U."/>
            <person name="Lee Y.H."/>
            <person name="Lin Y.C."/>
            <person name="Lind M."/>
            <person name="Lindquist E."/>
            <person name="Lombard V."/>
            <person name="Lucas S."/>
            <person name="Lunden K."/>
            <person name="Morin E."/>
            <person name="Murat C."/>
            <person name="Park J."/>
            <person name="Raffaello T."/>
            <person name="Rouze P."/>
            <person name="Salamov A."/>
            <person name="Schmutz J."/>
            <person name="Solheim H."/>
            <person name="Stahlberg J."/>
            <person name="Velez H."/>
            <person name="de Vries R.P."/>
            <person name="Wiebenga A."/>
            <person name="Woodward S."/>
            <person name="Yakovlev I."/>
            <person name="Garbelotto M."/>
            <person name="Martin F."/>
            <person name="Grigoriev I.V."/>
            <person name="Stenlid J."/>
        </authorList>
    </citation>
    <scope>NUCLEOTIDE SEQUENCE [LARGE SCALE GENOMIC DNA]</scope>
    <source>
        <strain evidence="1 2">TC 32-1</strain>
    </source>
</reference>
<evidence type="ECO:0000313" key="1">
    <source>
        <dbReference type="EMBL" id="ETW78626.1"/>
    </source>
</evidence>
<dbReference type="RefSeq" id="XP_009548952.1">
    <property type="nucleotide sequence ID" value="XM_009550657.1"/>
</dbReference>
<gene>
    <name evidence="1" type="ORF">HETIRDRAFT_324250</name>
</gene>
<sequence>MPDVPQRLSSTEELHTSIPCRSFLERGLICRALMYSYCTSMYLLYLLVRNLIVEHLGELNTVEIVNAIELDLPSTHHGMRQNLSIV</sequence>
<dbReference type="EMBL" id="KI925461">
    <property type="protein sequence ID" value="ETW78626.1"/>
    <property type="molecule type" value="Genomic_DNA"/>
</dbReference>